<accession>A0AAV9IIK0</accession>
<dbReference type="Pfam" id="PF23162">
    <property type="entry name" value="AEP_C962R"/>
    <property type="match status" value="1"/>
</dbReference>
<evidence type="ECO:0000313" key="7">
    <source>
        <dbReference type="Proteomes" id="UP001300502"/>
    </source>
</evidence>
<comment type="catalytic activity">
    <reaction evidence="4">
        <text>DNA(n) + a 2'-deoxyribonucleoside 5'-triphosphate = DNA(n+1) + diphosphate</text>
        <dbReference type="Rhea" id="RHEA:22508"/>
        <dbReference type="Rhea" id="RHEA-COMP:17339"/>
        <dbReference type="Rhea" id="RHEA-COMP:17340"/>
        <dbReference type="ChEBI" id="CHEBI:33019"/>
        <dbReference type="ChEBI" id="CHEBI:61560"/>
        <dbReference type="ChEBI" id="CHEBI:173112"/>
        <dbReference type="EC" id="2.7.7.7"/>
    </reaction>
    <physiologicalReaction direction="left-to-right" evidence="4">
        <dbReference type="Rhea" id="RHEA:22509"/>
    </physiologicalReaction>
</comment>
<dbReference type="GO" id="GO:0042276">
    <property type="term" value="P:error-prone translesion synthesis"/>
    <property type="evidence" value="ECO:0007669"/>
    <property type="project" value="InterPro"/>
</dbReference>
<keyword evidence="7" id="KW-1185">Reference proteome</keyword>
<evidence type="ECO:0000256" key="2">
    <source>
        <dbReference type="ARBA" id="ARBA00044677"/>
    </source>
</evidence>
<comment type="caution">
    <text evidence="6">The sequence shown here is derived from an EMBL/GenBank/DDBJ whole genome shotgun (WGS) entry which is preliminary data.</text>
</comment>
<evidence type="ECO:0000256" key="1">
    <source>
        <dbReference type="ARBA" id="ARBA00026139"/>
    </source>
</evidence>
<dbReference type="Pfam" id="PF03121">
    <property type="entry name" value="Herpes_UL52"/>
    <property type="match status" value="1"/>
</dbReference>
<dbReference type="EC" id="2.7.7.102" evidence="3"/>
<dbReference type="GO" id="GO:0005759">
    <property type="term" value="C:mitochondrial matrix"/>
    <property type="evidence" value="ECO:0007669"/>
    <property type="project" value="TreeGrafter"/>
</dbReference>
<dbReference type="GO" id="GO:0009411">
    <property type="term" value="P:response to UV"/>
    <property type="evidence" value="ECO:0007669"/>
    <property type="project" value="TreeGrafter"/>
</dbReference>
<feature type="domain" description="C962R-like N-terminal AEP" evidence="5">
    <location>
        <begin position="76"/>
        <end position="240"/>
    </location>
</feature>
<dbReference type="GO" id="GO:0003887">
    <property type="term" value="F:DNA-directed DNA polymerase activity"/>
    <property type="evidence" value="ECO:0007669"/>
    <property type="project" value="UniProtKB-EC"/>
</dbReference>
<evidence type="ECO:0000256" key="4">
    <source>
        <dbReference type="ARBA" id="ARBA00047303"/>
    </source>
</evidence>
<dbReference type="AlphaFoldDB" id="A0AAV9IIK0"/>
<organism evidence="6 7">
    <name type="scientific">Galdieria yellowstonensis</name>
    <dbReference type="NCBI Taxonomy" id="3028027"/>
    <lineage>
        <taxon>Eukaryota</taxon>
        <taxon>Rhodophyta</taxon>
        <taxon>Bangiophyceae</taxon>
        <taxon>Galdieriales</taxon>
        <taxon>Galdieriaceae</taxon>
        <taxon>Galdieria</taxon>
    </lineage>
</organism>
<evidence type="ECO:0000313" key="6">
    <source>
        <dbReference type="EMBL" id="KAK4527159.1"/>
    </source>
</evidence>
<dbReference type="Proteomes" id="UP001300502">
    <property type="component" value="Unassembled WGS sequence"/>
</dbReference>
<dbReference type="GO" id="GO:0003682">
    <property type="term" value="F:chromatin binding"/>
    <property type="evidence" value="ECO:0007669"/>
    <property type="project" value="TreeGrafter"/>
</dbReference>
<comment type="catalytic activity">
    <reaction evidence="2">
        <text>ssDNA + n NTP = ssDNA/pppN(pN)n-1 hybrid + (n-1) diphosphate.</text>
        <dbReference type="EC" id="2.7.7.102"/>
    </reaction>
</comment>
<dbReference type="PANTHER" id="PTHR31399">
    <property type="entry name" value="DNA-DIRECTED PRIMASE / POLYMERASE PROTEIN"/>
    <property type="match status" value="1"/>
</dbReference>
<name>A0AAV9IIK0_9RHOD</name>
<dbReference type="PANTHER" id="PTHR31399:SF0">
    <property type="entry name" value="DNA-DIRECTED PRIMASE_POLYMERASE PROTEIN"/>
    <property type="match status" value="1"/>
</dbReference>
<sequence length="407" mass="46735">MNTIPSATFYGSSLKGYTPPALRENARKLYGDASNAKCFCFPTQSAALEAAAKLPALQLFSEDLDTSGTRHYLLATYEDFWHIYKKRAKKHFYEVIRENVSCKLYFDLEYIRTCNTHVQEEELIATISKLVASGLKQILKRKESSLLPYLKCLVLDSSSNEKFSKHLIFPKIVFPTNRIAGKFVWKLLQMSDSCSNLLVLKPAQNEMQTVLAIDLSVYSRNRCFRILGSSKYGENRPLTIGQTFDQKLFYETLVCYLHSDDVLCIDDVQIGYIQSLDDNSLSSTLKGYSIQKVFHDAINIPHSKGSPYPLIDKFIESVICDGQVKGSIRSVLFLSSSQKLVYNIQKYRYCHRIGRHHKSNHILMIVELNTMLYYQKCLDPECRAIDYRSPPRLLPEQLWSEFQSITK</sequence>
<proteinExistence type="predicted"/>
<dbReference type="InterPro" id="IPR044917">
    <property type="entry name" value="PRIMPOL"/>
</dbReference>
<protein>
    <recommendedName>
        <fullName evidence="1">DNA-directed primase/polymerase protein</fullName>
        <ecNumber evidence="3">2.7.7.102</ecNumber>
    </recommendedName>
</protein>
<gene>
    <name evidence="6" type="ORF">GAYE_SCF35G5081</name>
</gene>
<dbReference type="GO" id="GO:0031297">
    <property type="term" value="P:replication fork processing"/>
    <property type="evidence" value="ECO:0007669"/>
    <property type="project" value="TreeGrafter"/>
</dbReference>
<evidence type="ECO:0000259" key="5">
    <source>
        <dbReference type="Pfam" id="PF23162"/>
    </source>
</evidence>
<reference evidence="6 7" key="1">
    <citation type="submission" date="2022-07" db="EMBL/GenBank/DDBJ databases">
        <title>Genome-wide signatures of adaptation to extreme environments.</title>
        <authorList>
            <person name="Cho C.H."/>
            <person name="Yoon H.S."/>
        </authorList>
    </citation>
    <scope>NUCLEOTIDE SEQUENCE [LARGE SCALE GENOMIC DNA]</scope>
    <source>
        <strain evidence="6 7">108.79 E11</strain>
    </source>
</reference>
<dbReference type="GO" id="GO:0005634">
    <property type="term" value="C:nucleus"/>
    <property type="evidence" value="ECO:0007669"/>
    <property type="project" value="TreeGrafter"/>
</dbReference>
<dbReference type="InterPro" id="IPR056443">
    <property type="entry name" value="AEP_C962R"/>
</dbReference>
<dbReference type="GO" id="GO:0006264">
    <property type="term" value="P:mitochondrial DNA replication"/>
    <property type="evidence" value="ECO:0007669"/>
    <property type="project" value="TreeGrafter"/>
</dbReference>
<dbReference type="EMBL" id="JANCYU010000048">
    <property type="protein sequence ID" value="KAK4527159.1"/>
    <property type="molecule type" value="Genomic_DNA"/>
</dbReference>
<evidence type="ECO:0000256" key="3">
    <source>
        <dbReference type="ARBA" id="ARBA00044768"/>
    </source>
</evidence>